<sequence>MDLLELDEIYWRQRSRAIWLKEGNKNTWFFHKKALAKQKVNTLKKIRNDSGDWVLGKEGVNHILEDYFHTIFTSSNPINNLNIFNMVCGKVPTHATEVMSEPFHATEIQNALFVMHPIKAPGVDGLLPLFFPKHWSFMEKDVIQTTLNILNHGHDLTSINQTLLCLISKQKNPKDPKTLNQ</sequence>
<organism evidence="1 2">
    <name type="scientific">Canavalia gladiata</name>
    <name type="common">Sword bean</name>
    <name type="synonym">Dolichos gladiatus</name>
    <dbReference type="NCBI Taxonomy" id="3824"/>
    <lineage>
        <taxon>Eukaryota</taxon>
        <taxon>Viridiplantae</taxon>
        <taxon>Streptophyta</taxon>
        <taxon>Embryophyta</taxon>
        <taxon>Tracheophyta</taxon>
        <taxon>Spermatophyta</taxon>
        <taxon>Magnoliopsida</taxon>
        <taxon>eudicotyledons</taxon>
        <taxon>Gunneridae</taxon>
        <taxon>Pentapetalae</taxon>
        <taxon>rosids</taxon>
        <taxon>fabids</taxon>
        <taxon>Fabales</taxon>
        <taxon>Fabaceae</taxon>
        <taxon>Papilionoideae</taxon>
        <taxon>50 kb inversion clade</taxon>
        <taxon>NPAAA clade</taxon>
        <taxon>indigoferoid/millettioid clade</taxon>
        <taxon>Phaseoleae</taxon>
        <taxon>Canavalia</taxon>
    </lineage>
</organism>
<dbReference type="AlphaFoldDB" id="A0AAN9LPG2"/>
<dbReference type="Proteomes" id="UP001367508">
    <property type="component" value="Unassembled WGS sequence"/>
</dbReference>
<protein>
    <recommendedName>
        <fullName evidence="3">Reverse transcriptase</fullName>
    </recommendedName>
</protein>
<proteinExistence type="predicted"/>
<evidence type="ECO:0000313" key="1">
    <source>
        <dbReference type="EMBL" id="KAK7339734.1"/>
    </source>
</evidence>
<evidence type="ECO:0000313" key="2">
    <source>
        <dbReference type="Proteomes" id="UP001367508"/>
    </source>
</evidence>
<reference evidence="1 2" key="1">
    <citation type="submission" date="2024-01" db="EMBL/GenBank/DDBJ databases">
        <title>The genomes of 5 underutilized Papilionoideae crops provide insights into root nodulation and disease resistanc.</title>
        <authorList>
            <person name="Jiang F."/>
        </authorList>
    </citation>
    <scope>NUCLEOTIDE SEQUENCE [LARGE SCALE GENOMIC DNA]</scope>
    <source>
        <strain evidence="1">LVBAO_FW01</strain>
        <tissue evidence="1">Leaves</tissue>
    </source>
</reference>
<dbReference type="EMBL" id="JAYMYQ010000004">
    <property type="protein sequence ID" value="KAK7339734.1"/>
    <property type="molecule type" value="Genomic_DNA"/>
</dbReference>
<accession>A0AAN9LPG2</accession>
<comment type="caution">
    <text evidence="1">The sequence shown here is derived from an EMBL/GenBank/DDBJ whole genome shotgun (WGS) entry which is preliminary data.</text>
</comment>
<name>A0AAN9LPG2_CANGL</name>
<gene>
    <name evidence="1" type="ORF">VNO77_20416</name>
</gene>
<evidence type="ECO:0008006" key="3">
    <source>
        <dbReference type="Google" id="ProtNLM"/>
    </source>
</evidence>
<keyword evidence="2" id="KW-1185">Reference proteome</keyword>